<dbReference type="EMBL" id="FMXQ01000001">
    <property type="protein sequence ID" value="SDB05244.1"/>
    <property type="molecule type" value="Genomic_DNA"/>
</dbReference>
<dbReference type="STRING" id="665467.SAMN02982931_00364"/>
<dbReference type="Pfam" id="PF03969">
    <property type="entry name" value="AFG1_ATPase"/>
    <property type="match status" value="1"/>
</dbReference>
<keyword evidence="1" id="KW-0547">Nucleotide-binding</keyword>
<dbReference type="PANTHER" id="PTHR12169:SF6">
    <property type="entry name" value="AFG1-LIKE ATPASE"/>
    <property type="match status" value="1"/>
</dbReference>
<dbReference type="RefSeq" id="WP_090874496.1">
    <property type="nucleotide sequence ID" value="NZ_FMXQ01000001.1"/>
</dbReference>
<evidence type="ECO:0000313" key="3">
    <source>
        <dbReference type="EMBL" id="SDB05244.1"/>
    </source>
</evidence>
<keyword evidence="3" id="KW-0131">Cell cycle</keyword>
<name>A0A1G6A9Y6_9HYPH</name>
<dbReference type="GO" id="GO:0005737">
    <property type="term" value="C:cytoplasm"/>
    <property type="evidence" value="ECO:0007669"/>
    <property type="project" value="TreeGrafter"/>
</dbReference>
<dbReference type="GO" id="GO:0005524">
    <property type="term" value="F:ATP binding"/>
    <property type="evidence" value="ECO:0007669"/>
    <property type="project" value="UniProtKB-KW"/>
</dbReference>
<dbReference type="NCBIfam" id="NF040713">
    <property type="entry name" value="ZapE"/>
    <property type="match status" value="1"/>
</dbReference>
<proteinExistence type="predicted"/>
<keyword evidence="2" id="KW-0067">ATP-binding</keyword>
<dbReference type="Proteomes" id="UP000199071">
    <property type="component" value="Unassembled WGS sequence"/>
</dbReference>
<dbReference type="GO" id="GO:0016887">
    <property type="term" value="F:ATP hydrolysis activity"/>
    <property type="evidence" value="ECO:0007669"/>
    <property type="project" value="InterPro"/>
</dbReference>
<dbReference type="GO" id="GO:0051301">
    <property type="term" value="P:cell division"/>
    <property type="evidence" value="ECO:0007669"/>
    <property type="project" value="UniProtKB-KW"/>
</dbReference>
<keyword evidence="3" id="KW-0132">Cell division</keyword>
<dbReference type="SUPFAM" id="SSF52540">
    <property type="entry name" value="P-loop containing nucleoside triphosphate hydrolases"/>
    <property type="match status" value="1"/>
</dbReference>
<accession>A0A1G6A9Y6</accession>
<protein>
    <submittedName>
        <fullName evidence="3">Cell division protein ZapE</fullName>
    </submittedName>
</protein>
<organism evidence="3 4">
    <name type="scientific">Bauldia litoralis</name>
    <dbReference type="NCBI Taxonomy" id="665467"/>
    <lineage>
        <taxon>Bacteria</taxon>
        <taxon>Pseudomonadati</taxon>
        <taxon>Pseudomonadota</taxon>
        <taxon>Alphaproteobacteria</taxon>
        <taxon>Hyphomicrobiales</taxon>
        <taxon>Kaistiaceae</taxon>
        <taxon>Bauldia</taxon>
    </lineage>
</organism>
<dbReference type="PANTHER" id="PTHR12169">
    <property type="entry name" value="ATPASE N2B"/>
    <property type="match status" value="1"/>
</dbReference>
<evidence type="ECO:0000256" key="1">
    <source>
        <dbReference type="ARBA" id="ARBA00022741"/>
    </source>
</evidence>
<dbReference type="InterPro" id="IPR005654">
    <property type="entry name" value="ATPase_AFG1-like"/>
</dbReference>
<reference evidence="3 4" key="1">
    <citation type="submission" date="2016-10" db="EMBL/GenBank/DDBJ databases">
        <authorList>
            <person name="de Groot N.N."/>
        </authorList>
    </citation>
    <scope>NUCLEOTIDE SEQUENCE [LARGE SCALE GENOMIC DNA]</scope>
    <source>
        <strain evidence="3 4">ATCC 35022</strain>
    </source>
</reference>
<evidence type="ECO:0000313" key="4">
    <source>
        <dbReference type="Proteomes" id="UP000199071"/>
    </source>
</evidence>
<dbReference type="InterPro" id="IPR027417">
    <property type="entry name" value="P-loop_NTPase"/>
</dbReference>
<evidence type="ECO:0000256" key="2">
    <source>
        <dbReference type="ARBA" id="ARBA00022840"/>
    </source>
</evidence>
<gene>
    <name evidence="3" type="ORF">SAMN02982931_00364</name>
</gene>
<keyword evidence="4" id="KW-1185">Reference proteome</keyword>
<dbReference type="AlphaFoldDB" id="A0A1G6A9Y6"/>
<sequence length="396" mass="42208">MTTRSGDGTAGEGRVVARYRALVSSGEISEDQGQLALCRRLDELDRQVSKIPDGKAGGLFGWLFGARPEAPPTGLYVHGGVGRGKTMLMDEFYAAADLQAKRRDHFHTFMADVHDRIHAFRAGSRNGDAASDDPIAPVAADIAAATRLLCLDEFAVEDIADAMILSRLFSALFAQGLVLVATSNTAPEDLYRHGLNRPLFLPFVDVLKRHVEVVELDAGTDHRLAKLGGAGVYVTPADGAAHTVLNGFWRSLTGGAAAVPAALTVKGRTLEVPAAAGRVARFGFADLCDAPLGTADFAAIADAFDTVIIDDVPVIASERRDVARRFINLVDVFYDRGIKLIASAAAEPEGLYVAAQGKEAFAFRRTVSRLIEMRSEAYLSADRADRGAAARSSPAV</sequence>
<dbReference type="Gene3D" id="3.40.50.300">
    <property type="entry name" value="P-loop containing nucleotide triphosphate hydrolases"/>
    <property type="match status" value="1"/>
</dbReference>
<dbReference type="OrthoDB" id="9774491at2"/>